<accession>S5DQK2</accession>
<evidence type="ECO:0000256" key="4">
    <source>
        <dbReference type="ARBA" id="ARBA00023014"/>
    </source>
</evidence>
<dbReference type="InterPro" id="IPR017896">
    <property type="entry name" value="4Fe4S_Fe-S-bd"/>
</dbReference>
<dbReference type="InterPro" id="IPR017900">
    <property type="entry name" value="4Fe4S_Fe_S_CS"/>
</dbReference>
<evidence type="ECO:0000313" key="6">
    <source>
        <dbReference type="EMBL" id="AGQ19160.1"/>
    </source>
</evidence>
<evidence type="ECO:0000256" key="3">
    <source>
        <dbReference type="ARBA" id="ARBA00023004"/>
    </source>
</evidence>
<evidence type="ECO:0000256" key="2">
    <source>
        <dbReference type="ARBA" id="ARBA00022723"/>
    </source>
</evidence>
<keyword evidence="1" id="KW-0004">4Fe-4S</keyword>
<dbReference type="Pfam" id="PF13484">
    <property type="entry name" value="Fer4_16"/>
    <property type="match status" value="1"/>
</dbReference>
<evidence type="ECO:0000259" key="5">
    <source>
        <dbReference type="PROSITE" id="PS51379"/>
    </source>
</evidence>
<dbReference type="PANTHER" id="PTHR30002">
    <property type="entry name" value="EPOXYQUEUOSINE REDUCTASE"/>
    <property type="match status" value="1"/>
</dbReference>
<keyword evidence="3" id="KW-0408">Iron</keyword>
<dbReference type="Gene3D" id="3.30.70.20">
    <property type="match status" value="1"/>
</dbReference>
<dbReference type="PROSITE" id="PS51379">
    <property type="entry name" value="4FE4S_FER_2"/>
    <property type="match status" value="1"/>
</dbReference>
<sequence>MLIKMKEKNLFNYLKIHKVEVPENINISIVSLPSLISKTTEIKKSKNENKHANMKFTFSDPEYSGLGDKFEWAKSCIVISYNYIPKSVNNHSFAPGEGAIALFAAEDHYKPLKRFMNNLIELFDNKHIQTHEFIDSPQHYDRIFFNTSGLGWQGKSTMMLSPGIGPWQLIGNLYVSESFDSSDQKKFSCGSCNLCQISCPTGALDEEYTLDSNKCISYWLQSPEIIPHDMRSYIGNRFYGCDECLTSCPPGQTKDFNIDLTSKVDLKRIIKMSNDELINSYSWFYIPKRNGDYLKRNALIALANNPDRSAVDFIFTLLKSESEIIRFYSIWAIWKLQSLGDLPQHYDVSFEKSELVKDEYLRLMK</sequence>
<evidence type="ECO:0000256" key="1">
    <source>
        <dbReference type="ARBA" id="ARBA00022485"/>
    </source>
</evidence>
<keyword evidence="4" id="KW-0411">Iron-sulfur</keyword>
<dbReference type="EMBL" id="KC811124">
    <property type="protein sequence ID" value="AGQ19160.1"/>
    <property type="molecule type" value="Genomic_DNA"/>
</dbReference>
<dbReference type="SUPFAM" id="SSF54862">
    <property type="entry name" value="4Fe-4S ferredoxins"/>
    <property type="match status" value="1"/>
</dbReference>
<reference evidence="6" key="1">
    <citation type="journal article" date="2013" name="Sci. Rep.">
        <title>Metagenomics uncovers a new group of low GC and ultra-small marine Actinobacteria.</title>
        <authorList>
            <person name="Ghai R."/>
            <person name="Mizuno C.M."/>
            <person name="Picazo A."/>
            <person name="Camacho A."/>
            <person name="Rodriguez-Valera F."/>
        </authorList>
    </citation>
    <scope>NUCLEOTIDE SEQUENCE</scope>
</reference>
<name>S5DQK2_9ACTN</name>
<keyword evidence="2" id="KW-0479">Metal-binding</keyword>
<proteinExistence type="predicted"/>
<dbReference type="GO" id="GO:0052693">
    <property type="term" value="F:epoxyqueuosine reductase activity"/>
    <property type="evidence" value="ECO:0007669"/>
    <property type="project" value="TreeGrafter"/>
</dbReference>
<feature type="domain" description="4Fe-4S ferredoxin-type" evidence="5">
    <location>
        <begin position="178"/>
        <end position="209"/>
    </location>
</feature>
<dbReference type="AlphaFoldDB" id="S5DQK2"/>
<dbReference type="GO" id="GO:0051539">
    <property type="term" value="F:4 iron, 4 sulfur cluster binding"/>
    <property type="evidence" value="ECO:0007669"/>
    <property type="project" value="UniProtKB-KW"/>
</dbReference>
<protein>
    <submittedName>
        <fullName evidence="6">Putative Fe-S protein</fullName>
    </submittedName>
</protein>
<dbReference type="PANTHER" id="PTHR30002:SF4">
    <property type="entry name" value="EPOXYQUEUOSINE REDUCTASE"/>
    <property type="match status" value="1"/>
</dbReference>
<dbReference type="PROSITE" id="PS00198">
    <property type="entry name" value="4FE4S_FER_1"/>
    <property type="match status" value="1"/>
</dbReference>
<dbReference type="InterPro" id="IPR004453">
    <property type="entry name" value="QueG"/>
</dbReference>
<dbReference type="GO" id="GO:0046872">
    <property type="term" value="F:metal ion binding"/>
    <property type="evidence" value="ECO:0007669"/>
    <property type="project" value="UniProtKB-KW"/>
</dbReference>
<organism evidence="6">
    <name type="scientific">Candidatus Actinomarina minuta</name>
    <dbReference type="NCBI Taxonomy" id="1389454"/>
    <lineage>
        <taxon>Bacteria</taxon>
        <taxon>Bacillati</taxon>
        <taxon>Actinomycetota</taxon>
        <taxon>Actinomycetes</taxon>
        <taxon>Candidatus Actinomarinidae</taxon>
        <taxon>Candidatus Actinomarinales</taxon>
        <taxon>Candidatus Actinomarineae</taxon>
        <taxon>Candidatus Actinomarinaceae</taxon>
        <taxon>Candidatus Actinomarina</taxon>
    </lineage>
</organism>
<dbReference type="GO" id="GO:0008616">
    <property type="term" value="P:tRNA queuosine(34) biosynthetic process"/>
    <property type="evidence" value="ECO:0007669"/>
    <property type="project" value="InterPro"/>
</dbReference>